<evidence type="ECO:0000313" key="2">
    <source>
        <dbReference type="EMBL" id="PSL06741.1"/>
    </source>
</evidence>
<protein>
    <submittedName>
        <fullName evidence="2">Uncharacterized protein</fullName>
    </submittedName>
</protein>
<gene>
    <name evidence="2" type="ORF">CLV30_102127</name>
</gene>
<organism evidence="2 3">
    <name type="scientific">Haloactinopolyspora alba</name>
    <dbReference type="NCBI Taxonomy" id="648780"/>
    <lineage>
        <taxon>Bacteria</taxon>
        <taxon>Bacillati</taxon>
        <taxon>Actinomycetota</taxon>
        <taxon>Actinomycetes</taxon>
        <taxon>Jiangellales</taxon>
        <taxon>Jiangellaceae</taxon>
        <taxon>Haloactinopolyspora</taxon>
    </lineage>
</organism>
<evidence type="ECO:0000256" key="1">
    <source>
        <dbReference type="SAM" id="SignalP"/>
    </source>
</evidence>
<feature type="signal peptide" evidence="1">
    <location>
        <begin position="1"/>
        <end position="26"/>
    </location>
</feature>
<dbReference type="EMBL" id="PYGE01000002">
    <property type="protein sequence ID" value="PSL06741.1"/>
    <property type="molecule type" value="Genomic_DNA"/>
</dbReference>
<dbReference type="Proteomes" id="UP000243528">
    <property type="component" value="Unassembled WGS sequence"/>
</dbReference>
<dbReference type="OrthoDB" id="3698271at2"/>
<feature type="chain" id="PRO_5038917115" evidence="1">
    <location>
        <begin position="27"/>
        <end position="211"/>
    </location>
</feature>
<comment type="caution">
    <text evidence="2">The sequence shown here is derived from an EMBL/GenBank/DDBJ whole genome shotgun (WGS) entry which is preliminary data.</text>
</comment>
<name>A0A2P8EB97_9ACTN</name>
<keyword evidence="3" id="KW-1185">Reference proteome</keyword>
<dbReference type="AlphaFoldDB" id="A0A2P8EB97"/>
<keyword evidence="1" id="KW-0732">Signal</keyword>
<dbReference type="RefSeq" id="WP_106535762.1">
    <property type="nucleotide sequence ID" value="NZ_ML142898.1"/>
</dbReference>
<accession>A0A2P8EB97</accession>
<proteinExistence type="predicted"/>
<reference evidence="2 3" key="1">
    <citation type="submission" date="2018-03" db="EMBL/GenBank/DDBJ databases">
        <title>Genomic Encyclopedia of Archaeal and Bacterial Type Strains, Phase II (KMG-II): from individual species to whole genera.</title>
        <authorList>
            <person name="Goeker M."/>
        </authorList>
    </citation>
    <scope>NUCLEOTIDE SEQUENCE [LARGE SCALE GENOMIC DNA]</scope>
    <source>
        <strain evidence="2 3">DSM 45211</strain>
    </source>
</reference>
<sequence>MRGSRLAVLVGTVLGIVALSSGSAAAGGPTSVLIVSPESGATASLHTTDDDYDLLSRALDRTPSAEPGAPTGTNMSPGGRQIRVTWLIHDVRVWRMDRILFEPDGEVWIHTQQSHDGDVGFGAQGVWHLAPNPDELRSLLERLGVRGSSTSAQREAAAPVSLPGSADAETVGSWTLPALAGGVVVGVLADRLVRRYRDRDDEGGRWQLEDA</sequence>
<evidence type="ECO:0000313" key="3">
    <source>
        <dbReference type="Proteomes" id="UP000243528"/>
    </source>
</evidence>